<dbReference type="Proteomes" id="UP001367508">
    <property type="component" value="Unassembled WGS sequence"/>
</dbReference>
<accession>A0AAN9MR13</accession>
<keyword evidence="1" id="KW-0472">Membrane</keyword>
<feature type="transmembrane region" description="Helical" evidence="1">
    <location>
        <begin position="35"/>
        <end position="56"/>
    </location>
</feature>
<gene>
    <name evidence="2" type="ORF">VNO77_00379</name>
</gene>
<sequence length="81" mass="8739">MHGVLSSIWASKLVALVLFGPRLFASNLGLVEYDNLVVIITLAFSFILLVEAIHFVKNFAGLSNRTRCSVCKLNGGVAGMD</sequence>
<comment type="caution">
    <text evidence="2">The sequence shown here is derived from an EMBL/GenBank/DDBJ whole genome shotgun (WGS) entry which is preliminary data.</text>
</comment>
<dbReference type="EMBL" id="JAYMYQ010000001">
    <property type="protein sequence ID" value="KAK7358451.1"/>
    <property type="molecule type" value="Genomic_DNA"/>
</dbReference>
<keyword evidence="1" id="KW-1133">Transmembrane helix</keyword>
<dbReference type="AlphaFoldDB" id="A0AAN9MR13"/>
<organism evidence="2 3">
    <name type="scientific">Canavalia gladiata</name>
    <name type="common">Sword bean</name>
    <name type="synonym">Dolichos gladiatus</name>
    <dbReference type="NCBI Taxonomy" id="3824"/>
    <lineage>
        <taxon>Eukaryota</taxon>
        <taxon>Viridiplantae</taxon>
        <taxon>Streptophyta</taxon>
        <taxon>Embryophyta</taxon>
        <taxon>Tracheophyta</taxon>
        <taxon>Spermatophyta</taxon>
        <taxon>Magnoliopsida</taxon>
        <taxon>eudicotyledons</taxon>
        <taxon>Gunneridae</taxon>
        <taxon>Pentapetalae</taxon>
        <taxon>rosids</taxon>
        <taxon>fabids</taxon>
        <taxon>Fabales</taxon>
        <taxon>Fabaceae</taxon>
        <taxon>Papilionoideae</taxon>
        <taxon>50 kb inversion clade</taxon>
        <taxon>NPAAA clade</taxon>
        <taxon>indigoferoid/millettioid clade</taxon>
        <taxon>Phaseoleae</taxon>
        <taxon>Canavalia</taxon>
    </lineage>
</organism>
<reference evidence="2 3" key="1">
    <citation type="submission" date="2024-01" db="EMBL/GenBank/DDBJ databases">
        <title>The genomes of 5 underutilized Papilionoideae crops provide insights into root nodulation and disease resistanc.</title>
        <authorList>
            <person name="Jiang F."/>
        </authorList>
    </citation>
    <scope>NUCLEOTIDE SEQUENCE [LARGE SCALE GENOMIC DNA]</scope>
    <source>
        <strain evidence="2">LVBAO_FW01</strain>
        <tissue evidence="2">Leaves</tissue>
    </source>
</reference>
<keyword evidence="1" id="KW-0812">Transmembrane</keyword>
<evidence type="ECO:0000313" key="2">
    <source>
        <dbReference type="EMBL" id="KAK7358451.1"/>
    </source>
</evidence>
<evidence type="ECO:0000313" key="3">
    <source>
        <dbReference type="Proteomes" id="UP001367508"/>
    </source>
</evidence>
<name>A0AAN9MR13_CANGL</name>
<proteinExistence type="predicted"/>
<protein>
    <submittedName>
        <fullName evidence="2">Uncharacterized protein</fullName>
    </submittedName>
</protein>
<keyword evidence="3" id="KW-1185">Reference proteome</keyword>
<evidence type="ECO:0000256" key="1">
    <source>
        <dbReference type="SAM" id="Phobius"/>
    </source>
</evidence>